<dbReference type="CDD" id="cd08255">
    <property type="entry name" value="2-desacetyl-2-hydroxyethyl_bacteriochlorophyllide_like"/>
    <property type="match status" value="1"/>
</dbReference>
<evidence type="ECO:0000256" key="4">
    <source>
        <dbReference type="ARBA" id="ARBA00022833"/>
    </source>
</evidence>
<evidence type="ECO:0000313" key="7">
    <source>
        <dbReference type="Proteomes" id="UP000601041"/>
    </source>
</evidence>
<comment type="caution">
    <text evidence="6">The sequence shown here is derived from an EMBL/GenBank/DDBJ whole genome shotgun (WGS) entry which is preliminary data.</text>
</comment>
<evidence type="ECO:0000256" key="2">
    <source>
        <dbReference type="ARBA" id="ARBA00008072"/>
    </source>
</evidence>
<dbReference type="InterPro" id="IPR036291">
    <property type="entry name" value="NAD(P)-bd_dom_sf"/>
</dbReference>
<evidence type="ECO:0000256" key="3">
    <source>
        <dbReference type="ARBA" id="ARBA00022723"/>
    </source>
</evidence>
<dbReference type="EMBL" id="CABFWE030000004">
    <property type="protein sequence ID" value="CAD7029093.1"/>
    <property type="molecule type" value="Genomic_DNA"/>
</dbReference>
<keyword evidence="4" id="KW-0862">Zinc</keyword>
<dbReference type="Gene3D" id="3.40.50.720">
    <property type="entry name" value="NAD(P)-binding Rossmann-like Domain"/>
    <property type="match status" value="1"/>
</dbReference>
<gene>
    <name evidence="6" type="ORF">RHAB21_01614</name>
</gene>
<reference evidence="6 7" key="1">
    <citation type="submission" date="2020-11" db="EMBL/GenBank/DDBJ databases">
        <authorList>
            <person name="Lassalle F."/>
        </authorList>
    </citation>
    <scope>NUCLEOTIDE SEQUENCE [LARGE SCALE GENOMIC DNA]</scope>
    <source>
        <strain evidence="6 7">AB21</strain>
    </source>
</reference>
<dbReference type="PANTHER" id="PTHR43350">
    <property type="entry name" value="NAD-DEPENDENT ALCOHOL DEHYDROGENASE"/>
    <property type="match status" value="1"/>
</dbReference>
<dbReference type="Proteomes" id="UP000601041">
    <property type="component" value="Unassembled WGS sequence"/>
</dbReference>
<comment type="similarity">
    <text evidence="2">Belongs to the zinc-containing alcohol dehydrogenase family.</text>
</comment>
<dbReference type="InterPro" id="IPR011032">
    <property type="entry name" value="GroES-like_sf"/>
</dbReference>
<dbReference type="SUPFAM" id="SSF51735">
    <property type="entry name" value="NAD(P)-binding Rossmann-fold domains"/>
    <property type="match status" value="1"/>
</dbReference>
<dbReference type="Gene3D" id="3.90.180.10">
    <property type="entry name" value="Medium-chain alcohol dehydrogenases, catalytic domain"/>
    <property type="match status" value="1"/>
</dbReference>
<dbReference type="RefSeq" id="WP_142587088.1">
    <property type="nucleotide sequence ID" value="NZ_CABFWE030000004.1"/>
</dbReference>
<name>A0ABM8PGT0_9HYPH</name>
<evidence type="ECO:0000313" key="6">
    <source>
        <dbReference type="EMBL" id="CAD7029093.1"/>
    </source>
</evidence>
<evidence type="ECO:0000256" key="5">
    <source>
        <dbReference type="ARBA" id="ARBA00023002"/>
    </source>
</evidence>
<organism evidence="6 7">
    <name type="scientific">Pseudorhizobium halotolerans</name>
    <dbReference type="NCBI Taxonomy" id="1233081"/>
    <lineage>
        <taxon>Bacteria</taxon>
        <taxon>Pseudomonadati</taxon>
        <taxon>Pseudomonadota</taxon>
        <taxon>Alphaproteobacteria</taxon>
        <taxon>Hyphomicrobiales</taxon>
        <taxon>Rhizobiaceae</taxon>
        <taxon>Rhizobium/Agrobacterium group</taxon>
        <taxon>Pseudorhizobium</taxon>
    </lineage>
</organism>
<keyword evidence="3" id="KW-0479">Metal-binding</keyword>
<keyword evidence="5" id="KW-0560">Oxidoreductase</keyword>
<evidence type="ECO:0000256" key="1">
    <source>
        <dbReference type="ARBA" id="ARBA00001947"/>
    </source>
</evidence>
<protein>
    <submittedName>
        <fullName evidence="6">Dehydrogenase</fullName>
    </submittedName>
</protein>
<accession>A0ABM8PGT0</accession>
<comment type="cofactor">
    <cofactor evidence="1">
        <name>Zn(2+)</name>
        <dbReference type="ChEBI" id="CHEBI:29105"/>
    </cofactor>
</comment>
<dbReference type="PANTHER" id="PTHR43350:SF19">
    <property type="entry name" value="D-GULOSIDE 3-DEHYDROGENASE"/>
    <property type="match status" value="1"/>
</dbReference>
<keyword evidence="7" id="KW-1185">Reference proteome</keyword>
<sequence length="333" mass="35396">MNLDACPAEGTEMSSARALWLTAAGACELRHEPLEPPLPGKALVRTLFSGISRGTENLVFSGRVPVSEFERMRAPHMAGEFPFPVKYGYSLVGKVETGSALLAGQFVFCLHPHQDLFAIDESELLVLPDGLPPERAILAANMETALNIVWDANVLPGDRVAVFGGGVVGALVSYLTSRICGTEPVLIDPNPGRRALAEHLSLDFSTGTNLGGEFDVLVNASGSAEALAQAISLAAQEAHIVEASWHGSGPVSIPLGGAFHARRLTLASSQVGSVPPTRRARWSPARRLAKSLDLLLDDRLDALISGETAFPDIEGAYPAILANPDTLCHRIHY</sequence>
<proteinExistence type="inferred from homology"/>
<dbReference type="SUPFAM" id="SSF50129">
    <property type="entry name" value="GroES-like"/>
    <property type="match status" value="1"/>
</dbReference>